<dbReference type="SUPFAM" id="SSF90209">
    <property type="entry name" value="Ran binding protein zinc finger-like"/>
    <property type="match status" value="3"/>
</dbReference>
<dbReference type="OrthoDB" id="337870at2759"/>
<dbReference type="GO" id="GO:0005739">
    <property type="term" value="C:mitochondrion"/>
    <property type="evidence" value="ECO:0007669"/>
    <property type="project" value="TreeGrafter"/>
</dbReference>
<evidence type="ECO:0000256" key="3">
    <source>
        <dbReference type="ARBA" id="ARBA00022723"/>
    </source>
</evidence>
<evidence type="ECO:0000259" key="15">
    <source>
        <dbReference type="PROSITE" id="PS50199"/>
    </source>
</evidence>
<dbReference type="PROSITE" id="PS50199">
    <property type="entry name" value="ZF_RANBP2_2"/>
    <property type="match status" value="3"/>
</dbReference>
<feature type="compositionally biased region" description="Gly residues" evidence="14">
    <location>
        <begin position="574"/>
        <end position="595"/>
    </location>
</feature>
<dbReference type="EMBL" id="JACEEZ010006904">
    <property type="protein sequence ID" value="KAG0724458.1"/>
    <property type="molecule type" value="Genomic_DNA"/>
</dbReference>
<dbReference type="CDD" id="cd00805">
    <property type="entry name" value="TyrRS_core"/>
    <property type="match status" value="1"/>
</dbReference>
<dbReference type="PANTHER" id="PTHR11766:SF0">
    <property type="entry name" value="TYROSINE--TRNA LIGASE, MITOCHONDRIAL"/>
    <property type="match status" value="1"/>
</dbReference>
<keyword evidence="4 13" id="KW-0547">Nucleotide-binding</keyword>
<comment type="caution">
    <text evidence="16">The sequence shown here is derived from an EMBL/GenBank/DDBJ whole genome shotgun (WGS) entry which is preliminary data.</text>
</comment>
<dbReference type="GO" id="GO:0008270">
    <property type="term" value="F:zinc ion binding"/>
    <property type="evidence" value="ECO:0007669"/>
    <property type="project" value="UniProtKB-KW"/>
</dbReference>
<dbReference type="AlphaFoldDB" id="A0A8J5CL53"/>
<evidence type="ECO:0000313" key="16">
    <source>
        <dbReference type="EMBL" id="KAG0724458.1"/>
    </source>
</evidence>
<dbReference type="GO" id="GO:0006437">
    <property type="term" value="P:tyrosyl-tRNA aminoacylation"/>
    <property type="evidence" value="ECO:0007669"/>
    <property type="project" value="InterPro"/>
</dbReference>
<keyword evidence="9 13" id="KW-0030">Aminoacyl-tRNA synthetase</keyword>
<dbReference type="Gene3D" id="1.10.240.10">
    <property type="entry name" value="Tyrosyl-Transfer RNA Synthetase"/>
    <property type="match status" value="1"/>
</dbReference>
<keyword evidence="6" id="KW-0862">Zinc</keyword>
<evidence type="ECO:0000256" key="10">
    <source>
        <dbReference type="ARBA" id="ARBA00033323"/>
    </source>
</evidence>
<accession>A0A8J5CL53</accession>
<name>A0A8J5CL53_CHIOP</name>
<dbReference type="PROSITE" id="PS00178">
    <property type="entry name" value="AA_TRNA_LIGASE_I"/>
    <property type="match status" value="1"/>
</dbReference>
<dbReference type="Gene3D" id="3.10.290.10">
    <property type="entry name" value="RNA-binding S4 domain"/>
    <property type="match status" value="1"/>
</dbReference>
<dbReference type="GO" id="GO:0005524">
    <property type="term" value="F:ATP binding"/>
    <property type="evidence" value="ECO:0007669"/>
    <property type="project" value="UniProtKB-KW"/>
</dbReference>
<comment type="similarity">
    <text evidence="13">Belongs to the class-I aminoacyl-tRNA synthetase family.</text>
</comment>
<dbReference type="SMART" id="SM00547">
    <property type="entry name" value="ZnF_RBZ"/>
    <property type="match status" value="3"/>
</dbReference>
<evidence type="ECO:0000256" key="8">
    <source>
        <dbReference type="ARBA" id="ARBA00022917"/>
    </source>
</evidence>
<evidence type="ECO:0000256" key="14">
    <source>
        <dbReference type="SAM" id="MobiDB-lite"/>
    </source>
</evidence>
<dbReference type="GO" id="GO:0004831">
    <property type="term" value="F:tyrosine-tRNA ligase activity"/>
    <property type="evidence" value="ECO:0007669"/>
    <property type="project" value="UniProtKB-EC"/>
</dbReference>
<protein>
    <recommendedName>
        <fullName evidence="1 13">Tyrosine--tRNA ligase</fullName>
        <ecNumber evidence="1 13">6.1.1.1</ecNumber>
    </recommendedName>
    <alternativeName>
        <fullName evidence="10 13">Tyrosyl-tRNA synthetase</fullName>
    </alternativeName>
</protein>
<dbReference type="Proteomes" id="UP000770661">
    <property type="component" value="Unassembled WGS sequence"/>
</dbReference>
<keyword evidence="5 12" id="KW-0863">Zinc-finger</keyword>
<dbReference type="PANTHER" id="PTHR11766">
    <property type="entry name" value="TYROSYL-TRNA SYNTHETASE"/>
    <property type="match status" value="1"/>
</dbReference>
<reference evidence="16" key="1">
    <citation type="submission" date="2020-07" db="EMBL/GenBank/DDBJ databases">
        <title>The High-quality genome of the commercially important snow crab, Chionoecetes opilio.</title>
        <authorList>
            <person name="Jeong J.-H."/>
            <person name="Ryu S."/>
        </authorList>
    </citation>
    <scope>NUCLEOTIDE SEQUENCE</scope>
    <source>
        <strain evidence="16">MADBK_172401_WGS</strain>
        <tissue evidence="16">Digestive gland</tissue>
    </source>
</reference>
<evidence type="ECO:0000256" key="1">
    <source>
        <dbReference type="ARBA" id="ARBA00013160"/>
    </source>
</evidence>
<dbReference type="InterPro" id="IPR036443">
    <property type="entry name" value="Znf_RanBP2_sf"/>
</dbReference>
<dbReference type="SUPFAM" id="SSF52374">
    <property type="entry name" value="Nucleotidylyl transferase"/>
    <property type="match status" value="1"/>
</dbReference>
<keyword evidence="17" id="KW-1185">Reference proteome</keyword>
<dbReference type="InterPro" id="IPR002307">
    <property type="entry name" value="Tyr-tRNA-ligase"/>
</dbReference>
<feature type="domain" description="RanBP2-type" evidence="15">
    <location>
        <begin position="543"/>
        <end position="572"/>
    </location>
</feature>
<dbReference type="Pfam" id="PF00641">
    <property type="entry name" value="Zn_ribbon_RanBP"/>
    <property type="match status" value="3"/>
</dbReference>
<feature type="region of interest" description="Disordered" evidence="14">
    <location>
        <begin position="632"/>
        <end position="656"/>
    </location>
</feature>
<dbReference type="Gene3D" id="3.40.50.620">
    <property type="entry name" value="HUPs"/>
    <property type="match status" value="1"/>
</dbReference>
<keyword evidence="8 13" id="KW-0648">Protein biosynthesis</keyword>
<feature type="region of interest" description="Disordered" evidence="14">
    <location>
        <begin position="439"/>
        <end position="543"/>
    </location>
</feature>
<keyword evidence="2 13" id="KW-0436">Ligase</keyword>
<feature type="compositionally biased region" description="Basic and acidic residues" evidence="14">
    <location>
        <begin position="469"/>
        <end position="537"/>
    </location>
</feature>
<dbReference type="Gene3D" id="4.10.1060.10">
    <property type="entry name" value="Zinc finger, RanBP2-type"/>
    <property type="match status" value="3"/>
</dbReference>
<feature type="compositionally biased region" description="Low complexity" evidence="14">
    <location>
        <begin position="442"/>
        <end position="451"/>
    </location>
</feature>
<dbReference type="SUPFAM" id="SSF55174">
    <property type="entry name" value="Alpha-L RNA-binding motif"/>
    <property type="match status" value="1"/>
</dbReference>
<keyword evidence="3" id="KW-0479">Metal-binding</keyword>
<evidence type="ECO:0000313" key="17">
    <source>
        <dbReference type="Proteomes" id="UP000770661"/>
    </source>
</evidence>
<dbReference type="EC" id="6.1.1.1" evidence="1 13"/>
<organism evidence="16 17">
    <name type="scientific">Chionoecetes opilio</name>
    <name type="common">Atlantic snow crab</name>
    <name type="synonym">Cancer opilio</name>
    <dbReference type="NCBI Taxonomy" id="41210"/>
    <lineage>
        <taxon>Eukaryota</taxon>
        <taxon>Metazoa</taxon>
        <taxon>Ecdysozoa</taxon>
        <taxon>Arthropoda</taxon>
        <taxon>Crustacea</taxon>
        <taxon>Multicrustacea</taxon>
        <taxon>Malacostraca</taxon>
        <taxon>Eumalacostraca</taxon>
        <taxon>Eucarida</taxon>
        <taxon>Decapoda</taxon>
        <taxon>Pleocyemata</taxon>
        <taxon>Brachyura</taxon>
        <taxon>Eubrachyura</taxon>
        <taxon>Majoidea</taxon>
        <taxon>Majidae</taxon>
        <taxon>Chionoecetes</taxon>
    </lineage>
</organism>
<dbReference type="InterPro" id="IPR024088">
    <property type="entry name" value="Tyr-tRNA-ligase_bac-type"/>
</dbReference>
<dbReference type="InterPro" id="IPR014729">
    <property type="entry name" value="Rossmann-like_a/b/a_fold"/>
</dbReference>
<dbReference type="PROSITE" id="PS01358">
    <property type="entry name" value="ZF_RANBP2_1"/>
    <property type="match status" value="3"/>
</dbReference>
<dbReference type="GO" id="GO:0005829">
    <property type="term" value="C:cytosol"/>
    <property type="evidence" value="ECO:0007669"/>
    <property type="project" value="TreeGrafter"/>
</dbReference>
<evidence type="ECO:0000256" key="2">
    <source>
        <dbReference type="ARBA" id="ARBA00022598"/>
    </source>
</evidence>
<dbReference type="InterPro" id="IPR036986">
    <property type="entry name" value="S4_RNA-bd_sf"/>
</dbReference>
<dbReference type="Pfam" id="PF00579">
    <property type="entry name" value="tRNA-synt_1b"/>
    <property type="match status" value="1"/>
</dbReference>
<sequence length="686" mass="75150">MAPLAPPLATPLMMARIVVVARSTLLFTSTSCHAHRRAGLQMWRTYTSHNILKLEDRGLWADYFPDSNVNKLIQELTRKPQTVYSGFDPTADSLHVGNLLIIMALLHCQRAGHNVIALVGGATAQIGDPSGKKSERPQLSVSEVQSNSQSILENLNRIFMNHQQYFWEQEDDSLLPAMRTENNIDWYGHLSVVEILREAGRHIRIGDMLSRTSVASRLESSEGLSFTEFSYQIGGSDQMGNIHTGYHLVNKLRDVTVTGLTTPLITNESGDKFGKSGGNPVWLDSKKTSTFDFYQFFIRVKDSEVEKYLKLLTFLPLDDIAGIMEKHKSAKRTTEALYGSQPEALAEMTKDEVEAVFKSAPSTSLLLEPGTSILDMALKAGCFLEERDGRRIIEAGGFYVNLARVTNPDLIIIPEAHMLPNGLSVVRVASGEDPRCCGVYHTDTSTPATPDDSMEDTKDSNDWGGWGDRYPDHDSRGGDRYSDHDSRGGDRYSDHDSRGGDRYSDHDSRGGDRYSDHDSRGGDRYSDHDSRGGDRYSRSSNVKPGDWDCPSCQFSNFASRTACFKCRTPKDGDSGNGDSGFGSGGRRGGGGGGGGGMRNMLPGDWICPKCQFHNFSSRGMCYKCNSPRAEGGGGGGRGGDGGSRGGGGGDLNGPRSGMRAGDWECQQCHFHNFASRDQCFKCSSPK</sequence>
<comment type="catalytic activity">
    <reaction evidence="11 13">
        <text>tRNA(Tyr) + L-tyrosine + ATP = L-tyrosyl-tRNA(Tyr) + AMP + diphosphate + H(+)</text>
        <dbReference type="Rhea" id="RHEA:10220"/>
        <dbReference type="Rhea" id="RHEA-COMP:9706"/>
        <dbReference type="Rhea" id="RHEA-COMP:9707"/>
        <dbReference type="ChEBI" id="CHEBI:15378"/>
        <dbReference type="ChEBI" id="CHEBI:30616"/>
        <dbReference type="ChEBI" id="CHEBI:33019"/>
        <dbReference type="ChEBI" id="CHEBI:58315"/>
        <dbReference type="ChEBI" id="CHEBI:78442"/>
        <dbReference type="ChEBI" id="CHEBI:78536"/>
        <dbReference type="ChEBI" id="CHEBI:456215"/>
        <dbReference type="EC" id="6.1.1.1"/>
    </reaction>
</comment>
<feature type="compositionally biased region" description="Gly residues" evidence="14">
    <location>
        <begin position="632"/>
        <end position="651"/>
    </location>
</feature>
<evidence type="ECO:0000256" key="6">
    <source>
        <dbReference type="ARBA" id="ARBA00022833"/>
    </source>
</evidence>
<keyword evidence="7 13" id="KW-0067">ATP-binding</keyword>
<gene>
    <name evidence="16" type="primary">TyrRS-m</name>
    <name evidence="16" type="ORF">GWK47_005118</name>
</gene>
<dbReference type="InterPro" id="IPR001412">
    <property type="entry name" value="aa-tRNA-synth_I_CS"/>
</dbReference>
<dbReference type="NCBIfam" id="TIGR00234">
    <property type="entry name" value="tyrS"/>
    <property type="match status" value="1"/>
</dbReference>
<evidence type="ECO:0000256" key="5">
    <source>
        <dbReference type="ARBA" id="ARBA00022771"/>
    </source>
</evidence>
<evidence type="ECO:0000256" key="13">
    <source>
        <dbReference type="RuleBase" id="RU361234"/>
    </source>
</evidence>
<feature type="domain" description="RanBP2-type" evidence="15">
    <location>
        <begin position="601"/>
        <end position="630"/>
    </location>
</feature>
<dbReference type="InterPro" id="IPR001876">
    <property type="entry name" value="Znf_RanBP2"/>
</dbReference>
<evidence type="ECO:0000256" key="9">
    <source>
        <dbReference type="ARBA" id="ARBA00023146"/>
    </source>
</evidence>
<dbReference type="PRINTS" id="PR01040">
    <property type="entry name" value="TRNASYNTHTYR"/>
</dbReference>
<evidence type="ECO:0000256" key="7">
    <source>
        <dbReference type="ARBA" id="ARBA00022840"/>
    </source>
</evidence>
<evidence type="ECO:0000256" key="4">
    <source>
        <dbReference type="ARBA" id="ARBA00022741"/>
    </source>
</evidence>
<feature type="region of interest" description="Disordered" evidence="14">
    <location>
        <begin position="568"/>
        <end position="595"/>
    </location>
</feature>
<evidence type="ECO:0000256" key="11">
    <source>
        <dbReference type="ARBA" id="ARBA00048248"/>
    </source>
</evidence>
<dbReference type="GO" id="GO:0003723">
    <property type="term" value="F:RNA binding"/>
    <property type="evidence" value="ECO:0007669"/>
    <property type="project" value="InterPro"/>
</dbReference>
<feature type="domain" description="RanBP2-type" evidence="15">
    <location>
        <begin position="659"/>
        <end position="686"/>
    </location>
</feature>
<evidence type="ECO:0000256" key="12">
    <source>
        <dbReference type="PROSITE-ProRule" id="PRU00322"/>
    </source>
</evidence>
<dbReference type="InterPro" id="IPR002305">
    <property type="entry name" value="aa-tRNA-synth_Ic"/>
</dbReference>
<proteinExistence type="inferred from homology"/>